<feature type="compositionally biased region" description="Basic residues" evidence="1">
    <location>
        <begin position="16"/>
        <end position="34"/>
    </location>
</feature>
<evidence type="ECO:0000313" key="3">
    <source>
        <dbReference type="Proteomes" id="UP000183567"/>
    </source>
</evidence>
<keyword evidence="3" id="KW-1185">Reference proteome</keyword>
<feature type="non-terminal residue" evidence="2">
    <location>
        <position position="1"/>
    </location>
</feature>
<comment type="caution">
    <text evidence="2">The sequence shown here is derived from an EMBL/GenBank/DDBJ whole genome shotgun (WGS) entry which is preliminary data.</text>
</comment>
<dbReference type="AlphaFoldDB" id="A0A1J8Q1N2"/>
<proteinExistence type="predicted"/>
<feature type="region of interest" description="Disordered" evidence="1">
    <location>
        <begin position="1"/>
        <end position="42"/>
    </location>
</feature>
<evidence type="ECO:0000256" key="1">
    <source>
        <dbReference type="SAM" id="MobiDB-lite"/>
    </source>
</evidence>
<sequence>NPGKFTLQAHRDEHPPHRRAQPLHPYRHRRRQRKTYTFPSSM</sequence>
<name>A0A1J8Q1N2_9AGAM</name>
<reference evidence="2 3" key="1">
    <citation type="submission" date="2016-03" db="EMBL/GenBank/DDBJ databases">
        <title>Comparative genomics of the ectomycorrhizal sister species Rhizopogon vinicolor and Rhizopogon vesiculosus (Basidiomycota: Boletales) reveals a divergence of the mating type B locus.</title>
        <authorList>
            <person name="Mujic A.B."/>
            <person name="Kuo A."/>
            <person name="Tritt A."/>
            <person name="Lipzen A."/>
            <person name="Chen C."/>
            <person name="Johnson J."/>
            <person name="Sharma A."/>
            <person name="Barry K."/>
            <person name="Grigoriev I.V."/>
            <person name="Spatafora J.W."/>
        </authorList>
    </citation>
    <scope>NUCLEOTIDE SEQUENCE [LARGE SCALE GENOMIC DNA]</scope>
    <source>
        <strain evidence="2 3">AM-OR11-056</strain>
    </source>
</reference>
<evidence type="ECO:0000313" key="2">
    <source>
        <dbReference type="EMBL" id="OJA14591.1"/>
    </source>
</evidence>
<gene>
    <name evidence="2" type="ORF">AZE42_09818</name>
</gene>
<protein>
    <submittedName>
        <fullName evidence="2">Uncharacterized protein</fullName>
    </submittedName>
</protein>
<accession>A0A1J8Q1N2</accession>
<dbReference type="Proteomes" id="UP000183567">
    <property type="component" value="Unassembled WGS sequence"/>
</dbReference>
<organism evidence="2 3">
    <name type="scientific">Rhizopogon vesiculosus</name>
    <dbReference type="NCBI Taxonomy" id="180088"/>
    <lineage>
        <taxon>Eukaryota</taxon>
        <taxon>Fungi</taxon>
        <taxon>Dikarya</taxon>
        <taxon>Basidiomycota</taxon>
        <taxon>Agaricomycotina</taxon>
        <taxon>Agaricomycetes</taxon>
        <taxon>Agaricomycetidae</taxon>
        <taxon>Boletales</taxon>
        <taxon>Suillineae</taxon>
        <taxon>Rhizopogonaceae</taxon>
        <taxon>Rhizopogon</taxon>
    </lineage>
</organism>
<dbReference type="EMBL" id="LVVM01003569">
    <property type="protein sequence ID" value="OJA14591.1"/>
    <property type="molecule type" value="Genomic_DNA"/>
</dbReference>